<keyword evidence="8" id="KW-1185">Reference proteome</keyword>
<dbReference type="Pfam" id="PF01226">
    <property type="entry name" value="Form_Nir_trans"/>
    <property type="match status" value="1"/>
</dbReference>
<dbReference type="InterPro" id="IPR023271">
    <property type="entry name" value="Aquaporin-like"/>
</dbReference>
<evidence type="ECO:0000256" key="2">
    <source>
        <dbReference type="ARBA" id="ARBA00022692"/>
    </source>
</evidence>
<reference evidence="7 8" key="1">
    <citation type="submission" date="2019-03" db="EMBL/GenBank/DDBJ databases">
        <title>Draft Genome Sequence of Desulfosporosinus fructosivorans Strain 63.6F, Isolated from Marine Sediment in the Baltic Sea.</title>
        <authorList>
            <person name="Hausmann B."/>
            <person name="Vandieken V."/>
            <person name="Pjevac P."/>
            <person name="Schreck K."/>
            <person name="Herbold C.W."/>
            <person name="Loy A."/>
        </authorList>
    </citation>
    <scope>NUCLEOTIDE SEQUENCE [LARGE SCALE GENOMIC DNA]</scope>
    <source>
        <strain evidence="7 8">63.6F</strain>
    </source>
</reference>
<dbReference type="AlphaFoldDB" id="A0A4Z0R5X6"/>
<comment type="similarity">
    <text evidence="5">Belongs to the FNT transporter (TC 1.A.16) family.</text>
</comment>
<evidence type="ECO:0000256" key="3">
    <source>
        <dbReference type="ARBA" id="ARBA00022989"/>
    </source>
</evidence>
<dbReference type="InterPro" id="IPR024002">
    <property type="entry name" value="For/NO2_transpt_CS"/>
</dbReference>
<keyword evidence="4 6" id="KW-0472">Membrane</keyword>
<feature type="transmembrane region" description="Helical" evidence="6">
    <location>
        <begin position="194"/>
        <end position="216"/>
    </location>
</feature>
<dbReference type="EMBL" id="SPQQ01000003">
    <property type="protein sequence ID" value="TGE38230.1"/>
    <property type="molecule type" value="Genomic_DNA"/>
</dbReference>
<dbReference type="PROSITE" id="PS01005">
    <property type="entry name" value="FORMATE_NITRITE_TP_1"/>
    <property type="match status" value="1"/>
</dbReference>
<dbReference type="PANTHER" id="PTHR30520">
    <property type="entry name" value="FORMATE TRANSPORTER-RELATED"/>
    <property type="match status" value="1"/>
</dbReference>
<evidence type="ECO:0000256" key="6">
    <source>
        <dbReference type="SAM" id="Phobius"/>
    </source>
</evidence>
<dbReference type="RefSeq" id="WP_135546206.1">
    <property type="nucleotide sequence ID" value="NZ_SPQQ01000003.1"/>
</dbReference>
<dbReference type="InterPro" id="IPR000292">
    <property type="entry name" value="For/NO2_transpt"/>
</dbReference>
<evidence type="ECO:0000313" key="7">
    <source>
        <dbReference type="EMBL" id="TGE38230.1"/>
    </source>
</evidence>
<dbReference type="Gene3D" id="1.20.1080.10">
    <property type="entry name" value="Glycerol uptake facilitator protein"/>
    <property type="match status" value="1"/>
</dbReference>
<evidence type="ECO:0000256" key="4">
    <source>
        <dbReference type="ARBA" id="ARBA00023136"/>
    </source>
</evidence>
<evidence type="ECO:0000313" key="8">
    <source>
        <dbReference type="Proteomes" id="UP000298460"/>
    </source>
</evidence>
<gene>
    <name evidence="7" type="ORF">E4K67_09680</name>
</gene>
<name>A0A4Z0R5X6_9FIRM</name>
<evidence type="ECO:0000256" key="1">
    <source>
        <dbReference type="ARBA" id="ARBA00004141"/>
    </source>
</evidence>
<sequence>MSTNNYSTPSEITYTTIQTGIKKVGMKYSNQFILGILAGAFIAFAAEGSNMAAFNLFAKPETYGLGKVLAGAIFGTGLMLVVLAGGELFTGNTMILGGVLDGKIKLNDMLKNWFFVYMGNFLGSLLLAYMMVHSGLFNSGANVLGGVTIKIASYKVGLSFMSAFYLGIMCNMLVCLAVWMAYGAKDMVGKIFAIFFPIWLFITSGFEHCIANMYYIPAGILAKANPSWVAESHLTPAALATLNWGNFIINNLIPVTLGNIVGGSIFVVGIYWFVYIKNDTKGECVPYNQARQNAAK</sequence>
<protein>
    <submittedName>
        <fullName evidence="7">Formate/nitrite transporter family protein</fullName>
    </submittedName>
</protein>
<dbReference type="NCBIfam" id="TIGR00790">
    <property type="entry name" value="fnt"/>
    <property type="match status" value="1"/>
</dbReference>
<keyword evidence="2 6" id="KW-0812">Transmembrane</keyword>
<proteinExistence type="inferred from homology"/>
<feature type="transmembrane region" description="Helical" evidence="6">
    <location>
        <begin position="112"/>
        <end position="132"/>
    </location>
</feature>
<evidence type="ECO:0000256" key="5">
    <source>
        <dbReference type="ARBA" id="ARBA00049660"/>
    </source>
</evidence>
<feature type="transmembrane region" description="Helical" evidence="6">
    <location>
        <begin position="163"/>
        <end position="182"/>
    </location>
</feature>
<comment type="subcellular location">
    <subcellularLocation>
        <location evidence="1">Membrane</location>
        <topology evidence="1">Multi-pass membrane protein</topology>
    </subcellularLocation>
</comment>
<feature type="transmembrane region" description="Helical" evidence="6">
    <location>
        <begin position="252"/>
        <end position="274"/>
    </location>
</feature>
<dbReference type="PROSITE" id="PS01006">
    <property type="entry name" value="FORMATE_NITRITE_TP_2"/>
    <property type="match status" value="1"/>
</dbReference>
<feature type="transmembrane region" description="Helical" evidence="6">
    <location>
        <begin position="69"/>
        <end position="91"/>
    </location>
</feature>
<keyword evidence="3 6" id="KW-1133">Transmembrane helix</keyword>
<accession>A0A4Z0R5X6</accession>
<organism evidence="7 8">
    <name type="scientific">Desulfosporosinus fructosivorans</name>
    <dbReference type="NCBI Taxonomy" id="2018669"/>
    <lineage>
        <taxon>Bacteria</taxon>
        <taxon>Bacillati</taxon>
        <taxon>Bacillota</taxon>
        <taxon>Clostridia</taxon>
        <taxon>Eubacteriales</taxon>
        <taxon>Desulfitobacteriaceae</taxon>
        <taxon>Desulfosporosinus</taxon>
    </lineage>
</organism>
<dbReference type="PANTHER" id="PTHR30520:SF6">
    <property type="entry name" value="FORMATE_NITRATE FAMILY TRANSPORTER (EUROFUNG)"/>
    <property type="match status" value="1"/>
</dbReference>
<dbReference type="OrthoDB" id="9786493at2"/>
<comment type="caution">
    <text evidence="7">The sequence shown here is derived from an EMBL/GenBank/DDBJ whole genome shotgun (WGS) entry which is preliminary data.</text>
</comment>
<dbReference type="Proteomes" id="UP000298460">
    <property type="component" value="Unassembled WGS sequence"/>
</dbReference>
<dbReference type="GO" id="GO:0005886">
    <property type="term" value="C:plasma membrane"/>
    <property type="evidence" value="ECO:0007669"/>
    <property type="project" value="TreeGrafter"/>
</dbReference>
<feature type="transmembrane region" description="Helical" evidence="6">
    <location>
        <begin position="32"/>
        <end position="57"/>
    </location>
</feature>
<dbReference type="GO" id="GO:0015499">
    <property type="term" value="F:formate transmembrane transporter activity"/>
    <property type="evidence" value="ECO:0007669"/>
    <property type="project" value="TreeGrafter"/>
</dbReference>